<dbReference type="EMBL" id="JAGQHS010000084">
    <property type="protein sequence ID" value="MCA9757143.1"/>
    <property type="molecule type" value="Genomic_DNA"/>
</dbReference>
<gene>
    <name evidence="1" type="ORF">KDA27_15165</name>
</gene>
<name>A0A956NFV3_UNCEI</name>
<comment type="caution">
    <text evidence="1">The sequence shown here is derived from an EMBL/GenBank/DDBJ whole genome shotgun (WGS) entry which is preliminary data.</text>
</comment>
<reference evidence="1" key="2">
    <citation type="journal article" date="2021" name="Microbiome">
        <title>Successional dynamics and alternative stable states in a saline activated sludge microbial community over 9 years.</title>
        <authorList>
            <person name="Wang Y."/>
            <person name="Ye J."/>
            <person name="Ju F."/>
            <person name="Liu L."/>
            <person name="Boyd J.A."/>
            <person name="Deng Y."/>
            <person name="Parks D.H."/>
            <person name="Jiang X."/>
            <person name="Yin X."/>
            <person name="Woodcroft B.J."/>
            <person name="Tyson G.W."/>
            <person name="Hugenholtz P."/>
            <person name="Polz M.F."/>
            <person name="Zhang T."/>
        </authorList>
    </citation>
    <scope>NUCLEOTIDE SEQUENCE</scope>
    <source>
        <strain evidence="1">HKST-UBA02</strain>
    </source>
</reference>
<dbReference type="AlphaFoldDB" id="A0A956NFV3"/>
<protein>
    <submittedName>
        <fullName evidence="1">Uncharacterized protein</fullName>
    </submittedName>
</protein>
<evidence type="ECO:0000313" key="2">
    <source>
        <dbReference type="Proteomes" id="UP000739538"/>
    </source>
</evidence>
<reference evidence="1" key="1">
    <citation type="submission" date="2020-04" db="EMBL/GenBank/DDBJ databases">
        <authorList>
            <person name="Zhang T."/>
        </authorList>
    </citation>
    <scope>NUCLEOTIDE SEQUENCE</scope>
    <source>
        <strain evidence="1">HKST-UBA02</strain>
    </source>
</reference>
<sequence>MTHHARHLGHGPAGQVVRLLRNTRVAMGVICALIASLSLSACSEADTARQAVAGAAKTASQRIRTAGIPDAQNVVHRMLTCARAGNWDAYIEFYAESEKLRTDKQRQDLIYRFRSHWSSRVLASLERADQVEPVIDGDQAIFSDDRGVAFVLYRKDDGHWGFRL</sequence>
<organism evidence="1 2">
    <name type="scientific">Eiseniibacteriota bacterium</name>
    <dbReference type="NCBI Taxonomy" id="2212470"/>
    <lineage>
        <taxon>Bacteria</taxon>
        <taxon>Candidatus Eiseniibacteriota</taxon>
    </lineage>
</organism>
<proteinExistence type="predicted"/>
<evidence type="ECO:0000313" key="1">
    <source>
        <dbReference type="EMBL" id="MCA9757143.1"/>
    </source>
</evidence>
<dbReference type="Proteomes" id="UP000739538">
    <property type="component" value="Unassembled WGS sequence"/>
</dbReference>
<accession>A0A956NFV3</accession>